<dbReference type="CDD" id="cd17631">
    <property type="entry name" value="FACL_FadD13-like"/>
    <property type="match status" value="1"/>
</dbReference>
<dbReference type="InterPro" id="IPR042099">
    <property type="entry name" value="ANL_N_sf"/>
</dbReference>
<dbReference type="EMBL" id="CP030117">
    <property type="protein sequence ID" value="AWX59236.1"/>
    <property type="molecule type" value="Genomic_DNA"/>
</dbReference>
<dbReference type="NCBIfam" id="NF004837">
    <property type="entry name" value="PRK06187.1"/>
    <property type="match status" value="1"/>
</dbReference>
<organism evidence="5 6">
    <name type="scientific">Brevibacillus brevis</name>
    <name type="common">Bacillus brevis</name>
    <dbReference type="NCBI Taxonomy" id="1393"/>
    <lineage>
        <taxon>Bacteria</taxon>
        <taxon>Bacillati</taxon>
        <taxon>Bacillota</taxon>
        <taxon>Bacilli</taxon>
        <taxon>Bacillales</taxon>
        <taxon>Paenibacillaceae</taxon>
        <taxon>Brevibacillus</taxon>
    </lineage>
</organism>
<dbReference type="AlphaFoldDB" id="A0A2Z4MRQ7"/>
<dbReference type="PROSITE" id="PS00455">
    <property type="entry name" value="AMP_BINDING"/>
    <property type="match status" value="1"/>
</dbReference>
<proteinExistence type="inferred from homology"/>
<protein>
    <submittedName>
        <fullName evidence="5">Long-chain fatty acid--CoA ligase</fullName>
    </submittedName>
</protein>
<dbReference type="SUPFAM" id="SSF56801">
    <property type="entry name" value="Acetyl-CoA synthetase-like"/>
    <property type="match status" value="1"/>
</dbReference>
<dbReference type="InterPro" id="IPR045851">
    <property type="entry name" value="AMP-bd_C_sf"/>
</dbReference>
<dbReference type="InterPro" id="IPR000873">
    <property type="entry name" value="AMP-dep_synth/lig_dom"/>
</dbReference>
<sequence>MNIGSSLVRNANMMPDRVAIVYQDQTYTYEQLNRIVNRLAHGLLSLGIAKGEKICFMMKNSDIFPIAFFAAAKIGAVTVPINVRLTKSEAAYLIDHSDAKLVIYDEEYGELIEQARSAKVAHCIAVHHAQVEGHLSLQQVLTENENEPDIVVEQHDDSHILYTSGTTGRPKGALFDHYRAILFVFHSLGMSGEIMNSRILHFMPFFHGAGFSILFKDLFLGQTLVIQRKFDPVEVLKAIEQYKIQSFIAVPTMYNMMLQVPDADRYDLSSIESLRYGGAPMSPELIKRSMELFKTDQFNNRCGLTEGGPSGIYLYPEDHKEKLGTSGKARFLTEAKVVDQRGKEVVPGEIGELILRSEMVMKGYYKNPEATAQAIRDGWLYTGDLCSIDEDGFITLVDRKKDMIISGGSNIYSVEVENILYAFDGVLEAAVIGVPDEKWGESVAAIIVAKPGCTIDRAELIEFCRKHLAGYKIPRKVMFMDVLPRNPSGKILKYELRSRYMNHPSEFTFPQ</sequence>
<dbReference type="Pfam" id="PF00501">
    <property type="entry name" value="AMP-binding"/>
    <property type="match status" value="1"/>
</dbReference>
<dbReference type="GO" id="GO:0006631">
    <property type="term" value="P:fatty acid metabolic process"/>
    <property type="evidence" value="ECO:0007669"/>
    <property type="project" value="TreeGrafter"/>
</dbReference>
<dbReference type="FunFam" id="3.30.300.30:FF:000008">
    <property type="entry name" value="2,3-dihydroxybenzoate-AMP ligase"/>
    <property type="match status" value="1"/>
</dbReference>
<evidence type="ECO:0000256" key="1">
    <source>
        <dbReference type="ARBA" id="ARBA00006432"/>
    </source>
</evidence>
<name>A0A2Z4MRQ7_BREBE</name>
<evidence type="ECO:0000259" key="3">
    <source>
        <dbReference type="Pfam" id="PF00501"/>
    </source>
</evidence>
<dbReference type="PANTHER" id="PTHR43201:SF5">
    <property type="entry name" value="MEDIUM-CHAIN ACYL-COA LIGASE ACSF2, MITOCHONDRIAL"/>
    <property type="match status" value="1"/>
</dbReference>
<dbReference type="Gene3D" id="3.40.50.12780">
    <property type="entry name" value="N-terminal domain of ligase-like"/>
    <property type="match status" value="1"/>
</dbReference>
<evidence type="ECO:0000259" key="4">
    <source>
        <dbReference type="Pfam" id="PF13193"/>
    </source>
</evidence>
<reference evidence="5 6" key="1">
    <citation type="journal article" date="2015" name="Genome Announc.">
        <title>Draft Genome Sequence of Brevibacillus brevis DZQ7, a Plant Growth-Promoting Rhizobacterium with Broad-Spectrum Antimicrobial Activity.</title>
        <authorList>
            <person name="Hou Q."/>
            <person name="Wang C."/>
            <person name="Hou X."/>
            <person name="Xia Z."/>
            <person name="Ye J."/>
            <person name="Liu K."/>
            <person name="Liu H."/>
            <person name="Wang J."/>
            <person name="Guo H."/>
            <person name="Yu X."/>
            <person name="Yang Y."/>
            <person name="Du B."/>
            <person name="Ding Y."/>
        </authorList>
    </citation>
    <scope>NUCLEOTIDE SEQUENCE [LARGE SCALE GENOMIC DNA]</scope>
    <source>
        <strain evidence="5 6">DZQ7</strain>
    </source>
</reference>
<keyword evidence="2 5" id="KW-0436">Ligase</keyword>
<evidence type="ECO:0000256" key="2">
    <source>
        <dbReference type="ARBA" id="ARBA00022598"/>
    </source>
</evidence>
<dbReference type="GO" id="GO:0031956">
    <property type="term" value="F:medium-chain fatty acid-CoA ligase activity"/>
    <property type="evidence" value="ECO:0007669"/>
    <property type="project" value="TreeGrafter"/>
</dbReference>
<dbReference type="Gene3D" id="3.30.300.30">
    <property type="match status" value="1"/>
</dbReference>
<dbReference type="InterPro" id="IPR020845">
    <property type="entry name" value="AMP-binding_CS"/>
</dbReference>
<dbReference type="InterPro" id="IPR025110">
    <property type="entry name" value="AMP-bd_C"/>
</dbReference>
<evidence type="ECO:0000313" key="6">
    <source>
        <dbReference type="Proteomes" id="UP000036061"/>
    </source>
</evidence>
<dbReference type="Pfam" id="PF13193">
    <property type="entry name" value="AMP-binding_C"/>
    <property type="match status" value="1"/>
</dbReference>
<dbReference type="PANTHER" id="PTHR43201">
    <property type="entry name" value="ACYL-COA SYNTHETASE"/>
    <property type="match status" value="1"/>
</dbReference>
<dbReference type="RefSeq" id="WP_048035821.1">
    <property type="nucleotide sequence ID" value="NZ_CP030117.1"/>
</dbReference>
<accession>A0A2Z4MRQ7</accession>
<feature type="domain" description="AMP-dependent synthetase/ligase" evidence="3">
    <location>
        <begin position="9"/>
        <end position="365"/>
    </location>
</feature>
<feature type="domain" description="AMP-binding enzyme C-terminal" evidence="4">
    <location>
        <begin position="415"/>
        <end position="490"/>
    </location>
</feature>
<dbReference type="Proteomes" id="UP000036061">
    <property type="component" value="Chromosome"/>
</dbReference>
<comment type="similarity">
    <text evidence="1">Belongs to the ATP-dependent AMP-binding enzyme family.</text>
</comment>
<gene>
    <name evidence="5" type="ORF">AB432_014775</name>
</gene>
<evidence type="ECO:0000313" key="5">
    <source>
        <dbReference type="EMBL" id="AWX59236.1"/>
    </source>
</evidence>